<comment type="caution">
    <text evidence="9">The sequence shown here is derived from an EMBL/GenBank/DDBJ whole genome shotgun (WGS) entry which is preliminary data.</text>
</comment>
<evidence type="ECO:0000313" key="10">
    <source>
        <dbReference type="Proteomes" id="UP001556040"/>
    </source>
</evidence>
<feature type="domain" description="RDD" evidence="8">
    <location>
        <begin position="42"/>
        <end position="170"/>
    </location>
</feature>
<sequence length="187" mass="21136">MNHKDERSLEPSAPLAGQQVGNEEYEQRSVVDKPNPVLTPHYGGFWMRVWAYLFDVLVIAAINGLLVYPVFRIIGIANDGGMFSVVNIVTTITYFAYFVLMTKFLGQTLGKMIFGLKVITLKREDLGWSTVVFRELIGRYIHTALVILTFPLYLVVAFTPKKQGIHDFIADTTVIHERTVLVKPAMN</sequence>
<gene>
    <name evidence="9" type="ORF">AB1471_02555</name>
</gene>
<evidence type="ECO:0000313" key="9">
    <source>
        <dbReference type="EMBL" id="MEW9500678.1"/>
    </source>
</evidence>
<keyword evidence="4 7" id="KW-1133">Transmembrane helix</keyword>
<dbReference type="Proteomes" id="UP001556040">
    <property type="component" value="Unassembled WGS sequence"/>
</dbReference>
<evidence type="ECO:0000256" key="1">
    <source>
        <dbReference type="ARBA" id="ARBA00004651"/>
    </source>
</evidence>
<reference evidence="9 10" key="1">
    <citation type="journal article" date="1979" name="Int. J. Syst. Evol. Microbiol.">
        <title>Bacillus globisporus subsp. marinus subsp. nov.</title>
        <authorList>
            <person name="Liu H."/>
        </authorList>
    </citation>
    <scope>NUCLEOTIDE SEQUENCE [LARGE SCALE GENOMIC DNA]</scope>
    <source>
        <strain evidence="9 10">DSM 1297</strain>
    </source>
</reference>
<dbReference type="InterPro" id="IPR010432">
    <property type="entry name" value="RDD"/>
</dbReference>
<keyword evidence="5 7" id="KW-0472">Membrane</keyword>
<comment type="subcellular location">
    <subcellularLocation>
        <location evidence="1">Cell membrane</location>
        <topology evidence="1">Multi-pass membrane protein</topology>
    </subcellularLocation>
</comment>
<evidence type="ECO:0000259" key="8">
    <source>
        <dbReference type="Pfam" id="PF06271"/>
    </source>
</evidence>
<evidence type="ECO:0000256" key="7">
    <source>
        <dbReference type="SAM" id="Phobius"/>
    </source>
</evidence>
<organism evidence="9 10">
    <name type="scientific">Jeotgalibacillus marinus</name>
    <dbReference type="NCBI Taxonomy" id="86667"/>
    <lineage>
        <taxon>Bacteria</taxon>
        <taxon>Bacillati</taxon>
        <taxon>Bacillota</taxon>
        <taxon>Bacilli</taxon>
        <taxon>Bacillales</taxon>
        <taxon>Caryophanaceae</taxon>
        <taxon>Jeotgalibacillus</taxon>
    </lineage>
</organism>
<dbReference type="PANTHER" id="PTHR36115">
    <property type="entry name" value="PROLINE-RICH ANTIGEN HOMOLOG-RELATED"/>
    <property type="match status" value="1"/>
</dbReference>
<dbReference type="EMBL" id="JBFMIA010000001">
    <property type="protein sequence ID" value="MEW9500678.1"/>
    <property type="molecule type" value="Genomic_DNA"/>
</dbReference>
<evidence type="ECO:0000256" key="6">
    <source>
        <dbReference type="SAM" id="MobiDB-lite"/>
    </source>
</evidence>
<dbReference type="InterPro" id="IPR051791">
    <property type="entry name" value="Pra-immunoreactive"/>
</dbReference>
<evidence type="ECO:0000256" key="3">
    <source>
        <dbReference type="ARBA" id="ARBA00022692"/>
    </source>
</evidence>
<evidence type="ECO:0000256" key="5">
    <source>
        <dbReference type="ARBA" id="ARBA00023136"/>
    </source>
</evidence>
<evidence type="ECO:0000256" key="2">
    <source>
        <dbReference type="ARBA" id="ARBA00022475"/>
    </source>
</evidence>
<proteinExistence type="predicted"/>
<dbReference type="PANTHER" id="PTHR36115:SF9">
    <property type="entry name" value="LMO1584 PROTEIN"/>
    <property type="match status" value="1"/>
</dbReference>
<keyword evidence="3 7" id="KW-0812">Transmembrane</keyword>
<name>A0ABV3Q1J9_9BACL</name>
<evidence type="ECO:0000256" key="4">
    <source>
        <dbReference type="ARBA" id="ARBA00022989"/>
    </source>
</evidence>
<feature type="transmembrane region" description="Helical" evidence="7">
    <location>
        <begin position="140"/>
        <end position="159"/>
    </location>
</feature>
<dbReference type="RefSeq" id="WP_367777995.1">
    <property type="nucleotide sequence ID" value="NZ_JBFMIA010000001.1"/>
</dbReference>
<feature type="region of interest" description="Disordered" evidence="6">
    <location>
        <begin position="1"/>
        <end position="28"/>
    </location>
</feature>
<accession>A0ABV3Q1J9</accession>
<feature type="transmembrane region" description="Helical" evidence="7">
    <location>
        <begin position="49"/>
        <end position="68"/>
    </location>
</feature>
<dbReference type="Pfam" id="PF06271">
    <property type="entry name" value="RDD"/>
    <property type="match status" value="1"/>
</dbReference>
<keyword evidence="10" id="KW-1185">Reference proteome</keyword>
<protein>
    <submittedName>
        <fullName evidence="9">RDD family protein</fullName>
    </submittedName>
</protein>
<feature type="transmembrane region" description="Helical" evidence="7">
    <location>
        <begin position="80"/>
        <end position="100"/>
    </location>
</feature>
<keyword evidence="2" id="KW-1003">Cell membrane</keyword>